<dbReference type="AlphaFoldDB" id="A0A516SIV5"/>
<name>A0A516SIV5_9NEIS</name>
<keyword evidence="10" id="KW-0472">Membrane</keyword>
<evidence type="ECO:0000259" key="16">
    <source>
        <dbReference type="SMART" id="SM00962"/>
    </source>
</evidence>
<keyword evidence="9" id="KW-0342">GTP-binding</keyword>
<keyword evidence="17" id="KW-0282">Flagellum</keyword>
<dbReference type="Gene3D" id="3.40.50.300">
    <property type="entry name" value="P-loop containing nucleotide triphosphate hydrolases"/>
    <property type="match status" value="1"/>
</dbReference>
<comment type="similarity">
    <text evidence="2">Belongs to the GTP-binding SRP family.</text>
</comment>
<dbReference type="InterPro" id="IPR027417">
    <property type="entry name" value="P-loop_NTPase"/>
</dbReference>
<dbReference type="PANTHER" id="PTHR43134:SF3">
    <property type="entry name" value="FLAGELLAR BIOSYNTHESIS PROTEIN FLHF"/>
    <property type="match status" value="1"/>
</dbReference>
<evidence type="ECO:0000256" key="14">
    <source>
        <dbReference type="SAM" id="MobiDB-lite"/>
    </source>
</evidence>
<dbReference type="GO" id="GO:0005525">
    <property type="term" value="F:GTP binding"/>
    <property type="evidence" value="ECO:0007669"/>
    <property type="project" value="UniProtKB-UniRule"/>
</dbReference>
<dbReference type="GO" id="GO:0015031">
    <property type="term" value="P:protein transport"/>
    <property type="evidence" value="ECO:0007669"/>
    <property type="project" value="UniProtKB-KW"/>
</dbReference>
<dbReference type="InterPro" id="IPR020006">
    <property type="entry name" value="FlhF"/>
</dbReference>
<evidence type="ECO:0000256" key="8">
    <source>
        <dbReference type="ARBA" id="ARBA00022927"/>
    </source>
</evidence>
<evidence type="ECO:0000256" key="10">
    <source>
        <dbReference type="ARBA" id="ARBA00023136"/>
    </source>
</evidence>
<evidence type="ECO:0000256" key="11">
    <source>
        <dbReference type="ARBA" id="ARBA00023225"/>
    </source>
</evidence>
<keyword evidence="17" id="KW-0966">Cell projection</keyword>
<comment type="subcellular location">
    <subcellularLocation>
        <location evidence="1">Cell membrane</location>
        <topology evidence="1">Peripheral membrane protein</topology>
        <orientation evidence="1">Cytoplasmic side</orientation>
    </subcellularLocation>
</comment>
<comment type="function">
    <text evidence="12">Necessary for flagellar biosynthesis. May be involved in translocation of the flagellum.</text>
</comment>
<dbReference type="Pfam" id="PF00448">
    <property type="entry name" value="SRP54"/>
    <property type="match status" value="1"/>
</dbReference>
<keyword evidence="6" id="KW-0547">Nucleotide-binding</keyword>
<dbReference type="PANTHER" id="PTHR43134">
    <property type="entry name" value="SIGNAL RECOGNITION PARTICLE RECEPTOR SUBUNIT ALPHA"/>
    <property type="match status" value="1"/>
</dbReference>
<evidence type="ECO:0000256" key="5">
    <source>
        <dbReference type="ARBA" id="ARBA00022475"/>
    </source>
</evidence>
<sequence>MVVRKFHGASTRDVLKQVRDELGPDALILSNRQLPDGHIEIMAVADTEVANLTSDSLASKGKPRPPVSIPRTPAVANRLVQRTYALPPELDEDDEPTLSDIRQAPRPRAAAVPLPTMLAVPQLGPEVLADDQALPVNHFTPRYRYEPPELDLTQASPAGPRVEPTLDTSELPPPAPEPVAMTPSEPPPPVIAPAPELGEQGKQIASISHDVEDISSEIKLLRGLLEGQLAGLAWHELKRHAPERLEVLRRLLSVGFSPALSRQIVERMPNGYSTERGMKWARTALQHNLPTVGAGADIVEAGGVYALVGPTGVGKTTTVAKLAARATLKHGAAKVALISTDGYRIGAQDQLRIYGKILGIPVYAVTDETDLAQTLADLRNRHLVLIDTVGMGQRDQRVVEQIALLAGQSTPVKRLLLLSANAQGTTLDDVVRRYHGDGLAGCIFTKTDEAFSLGSGLDVIVRYKLPLYYITNGQRVPEDLHVASGLYLVDRVFKTPPEAPAYRLKNEEYPLFLGAQQPSLDFTWRETAP</sequence>
<evidence type="ECO:0000256" key="2">
    <source>
        <dbReference type="ARBA" id="ARBA00008531"/>
    </source>
</evidence>
<evidence type="ECO:0000313" key="18">
    <source>
        <dbReference type="Proteomes" id="UP000317550"/>
    </source>
</evidence>
<dbReference type="OrthoDB" id="3700292at2"/>
<feature type="region of interest" description="Disordered" evidence="14">
    <location>
        <begin position="149"/>
        <end position="196"/>
    </location>
</feature>
<dbReference type="InterPro" id="IPR000897">
    <property type="entry name" value="SRP54_GTPase_dom"/>
</dbReference>
<dbReference type="Gene3D" id="1.20.120.1380">
    <property type="entry name" value="Flagellar FlhF biosynthesis protein, N domain"/>
    <property type="match status" value="1"/>
</dbReference>
<evidence type="ECO:0000256" key="13">
    <source>
        <dbReference type="NCBIfam" id="TIGR03499"/>
    </source>
</evidence>
<evidence type="ECO:0000256" key="9">
    <source>
        <dbReference type="ARBA" id="ARBA00023134"/>
    </source>
</evidence>
<dbReference type="KEGG" id="cari:FNU76_17955"/>
<keyword evidence="4" id="KW-0813">Transport</keyword>
<dbReference type="InterPro" id="IPR047040">
    <property type="entry name" value="FlhF__GTPase_dom"/>
</dbReference>
<accession>A0A516SIV5</accession>
<dbReference type="SUPFAM" id="SSF52540">
    <property type="entry name" value="P-loop containing nucleoside triphosphate hydrolases"/>
    <property type="match status" value="1"/>
</dbReference>
<dbReference type="GO" id="GO:0044781">
    <property type="term" value="P:bacterial-type flagellum organization"/>
    <property type="evidence" value="ECO:0007669"/>
    <property type="project" value="UniProtKB-UniRule"/>
</dbReference>
<evidence type="ECO:0000256" key="6">
    <source>
        <dbReference type="ARBA" id="ARBA00022741"/>
    </source>
</evidence>
<evidence type="ECO:0000256" key="1">
    <source>
        <dbReference type="ARBA" id="ARBA00004413"/>
    </source>
</evidence>
<dbReference type="EMBL" id="CP041730">
    <property type="protein sequence ID" value="QDQ28077.1"/>
    <property type="molecule type" value="Genomic_DNA"/>
</dbReference>
<organism evidence="17 18">
    <name type="scientific">Chitinimonas arctica</name>
    <dbReference type="NCBI Taxonomy" id="2594795"/>
    <lineage>
        <taxon>Bacteria</taxon>
        <taxon>Pseudomonadati</taxon>
        <taxon>Pseudomonadota</taxon>
        <taxon>Betaproteobacteria</taxon>
        <taxon>Neisseriales</taxon>
        <taxon>Chitinibacteraceae</taxon>
        <taxon>Chitinimonas</taxon>
    </lineage>
</organism>
<proteinExistence type="inferred from homology"/>
<keyword evidence="8" id="KW-0653">Protein transport</keyword>
<protein>
    <recommendedName>
        <fullName evidence="3 13">Flagellar biosynthesis protein FlhF</fullName>
    </recommendedName>
</protein>
<keyword evidence="18" id="KW-1185">Reference proteome</keyword>
<dbReference type="InterPro" id="IPR003593">
    <property type="entry name" value="AAA+_ATPase"/>
</dbReference>
<evidence type="ECO:0000313" key="17">
    <source>
        <dbReference type="EMBL" id="QDQ28077.1"/>
    </source>
</evidence>
<dbReference type="GO" id="GO:0003924">
    <property type="term" value="F:GTPase activity"/>
    <property type="evidence" value="ECO:0007669"/>
    <property type="project" value="UniProtKB-UniRule"/>
</dbReference>
<dbReference type="FunFam" id="3.40.50.300:FF:000695">
    <property type="entry name" value="Flagellar biosynthesis regulator FlhF"/>
    <property type="match status" value="1"/>
</dbReference>
<evidence type="ECO:0000256" key="4">
    <source>
        <dbReference type="ARBA" id="ARBA00022448"/>
    </source>
</evidence>
<dbReference type="GO" id="GO:0006614">
    <property type="term" value="P:SRP-dependent cotranslational protein targeting to membrane"/>
    <property type="evidence" value="ECO:0007669"/>
    <property type="project" value="UniProtKB-UniRule"/>
</dbReference>
<gene>
    <name evidence="17" type="primary">flhF</name>
    <name evidence="17" type="ORF">FNU76_17955</name>
</gene>
<feature type="domain" description="AAA+ ATPase" evidence="15">
    <location>
        <begin position="301"/>
        <end position="467"/>
    </location>
</feature>
<dbReference type="RefSeq" id="WP_144279464.1">
    <property type="nucleotide sequence ID" value="NZ_CP041730.1"/>
</dbReference>
<reference evidence="18" key="1">
    <citation type="submission" date="2019-07" db="EMBL/GenBank/DDBJ databases">
        <title>Chitinimonas sp. nov., isolated from Ny-Alesund, arctica soil.</title>
        <authorList>
            <person name="Xu Q."/>
            <person name="Peng F."/>
        </authorList>
    </citation>
    <scope>NUCLEOTIDE SEQUENCE [LARGE SCALE GENOMIC DNA]</scope>
    <source>
        <strain evidence="18">R3-44</strain>
    </source>
</reference>
<evidence type="ECO:0000256" key="7">
    <source>
        <dbReference type="ARBA" id="ARBA00022795"/>
    </source>
</evidence>
<evidence type="ECO:0000256" key="12">
    <source>
        <dbReference type="ARBA" id="ARBA00025337"/>
    </source>
</evidence>
<dbReference type="NCBIfam" id="TIGR03499">
    <property type="entry name" value="FlhF"/>
    <property type="match status" value="1"/>
</dbReference>
<keyword evidence="11" id="KW-1006">Bacterial flagellum protein export</keyword>
<dbReference type="Proteomes" id="UP000317550">
    <property type="component" value="Chromosome"/>
</dbReference>
<dbReference type="SMART" id="SM00962">
    <property type="entry name" value="SRP54"/>
    <property type="match status" value="1"/>
</dbReference>
<dbReference type="GO" id="GO:0005886">
    <property type="term" value="C:plasma membrane"/>
    <property type="evidence" value="ECO:0007669"/>
    <property type="project" value="UniProtKB-SubCell"/>
</dbReference>
<dbReference type="GO" id="GO:0005047">
    <property type="term" value="F:signal recognition particle binding"/>
    <property type="evidence" value="ECO:0007669"/>
    <property type="project" value="TreeGrafter"/>
</dbReference>
<feature type="domain" description="SRP54-type proteins GTP-binding" evidence="16">
    <location>
        <begin position="302"/>
        <end position="494"/>
    </location>
</feature>
<dbReference type="SMART" id="SM00382">
    <property type="entry name" value="AAA"/>
    <property type="match status" value="1"/>
</dbReference>
<keyword evidence="5" id="KW-1003">Cell membrane</keyword>
<dbReference type="CDD" id="cd17873">
    <property type="entry name" value="FlhF"/>
    <property type="match status" value="1"/>
</dbReference>
<evidence type="ECO:0000259" key="15">
    <source>
        <dbReference type="SMART" id="SM00382"/>
    </source>
</evidence>
<keyword evidence="17" id="KW-0969">Cilium</keyword>
<keyword evidence="7" id="KW-1005">Bacterial flagellum biogenesis</keyword>
<evidence type="ECO:0000256" key="3">
    <source>
        <dbReference type="ARBA" id="ARBA00014919"/>
    </source>
</evidence>